<proteinExistence type="predicted"/>
<gene>
    <name evidence="2" type="ORF">ENS29_06750</name>
</gene>
<dbReference type="EMBL" id="DSUH01000155">
    <property type="protein sequence ID" value="HGU32537.1"/>
    <property type="molecule type" value="Genomic_DNA"/>
</dbReference>
<dbReference type="SUPFAM" id="SSF81301">
    <property type="entry name" value="Nucleotidyltransferase"/>
    <property type="match status" value="1"/>
</dbReference>
<dbReference type="Pfam" id="PF18765">
    <property type="entry name" value="Polbeta"/>
    <property type="match status" value="1"/>
</dbReference>
<dbReference type="NCBIfam" id="NF047752">
    <property type="entry name" value="MntA_antitoxin"/>
    <property type="match status" value="1"/>
</dbReference>
<keyword evidence="2" id="KW-0808">Transferase</keyword>
<protein>
    <submittedName>
        <fullName evidence="2">Nucleotidyltransferase domain-containing protein</fullName>
    </submittedName>
</protein>
<comment type="caution">
    <text evidence="2">The sequence shown here is derived from an EMBL/GenBank/DDBJ whole genome shotgun (WGS) entry which is preliminary data.</text>
</comment>
<dbReference type="Gene3D" id="3.30.460.10">
    <property type="entry name" value="Beta Polymerase, domain 2"/>
    <property type="match status" value="1"/>
</dbReference>
<dbReference type="AlphaFoldDB" id="A0A7C4RSG2"/>
<sequence length="140" mass="16857">MKRRQLGEREKHRLIANLREALKIRDDIRFAYIFGSFVTEEAFRDIDLALYLQDSDRKQAPSLEIDLERSLEDRLGYPIDVRVINHAPLPFRYHVLKDGILLIDRVPDLRTDYERWTWKAYFDYKHIRDEYLRGTVCDSV</sequence>
<dbReference type="InterPro" id="IPR041633">
    <property type="entry name" value="Polbeta"/>
</dbReference>
<organism evidence="2">
    <name type="scientific">Desulfatirhabdium butyrativorans</name>
    <dbReference type="NCBI Taxonomy" id="340467"/>
    <lineage>
        <taxon>Bacteria</taxon>
        <taxon>Pseudomonadati</taxon>
        <taxon>Thermodesulfobacteriota</taxon>
        <taxon>Desulfobacteria</taxon>
        <taxon>Desulfobacterales</taxon>
        <taxon>Desulfatirhabdiaceae</taxon>
        <taxon>Desulfatirhabdium</taxon>
    </lineage>
</organism>
<dbReference type="PANTHER" id="PTHR43852:SF3">
    <property type="entry name" value="NUCLEOTIDYLTRANSFERASE"/>
    <property type="match status" value="1"/>
</dbReference>
<dbReference type="PANTHER" id="PTHR43852">
    <property type="entry name" value="NUCLEOTIDYLTRANSFERASE"/>
    <property type="match status" value="1"/>
</dbReference>
<dbReference type="InterPro" id="IPR052930">
    <property type="entry name" value="TA_antitoxin_MntA"/>
</dbReference>
<name>A0A7C4RSG2_9BACT</name>
<evidence type="ECO:0000259" key="1">
    <source>
        <dbReference type="Pfam" id="PF18765"/>
    </source>
</evidence>
<evidence type="ECO:0000313" key="2">
    <source>
        <dbReference type="EMBL" id="HGU32537.1"/>
    </source>
</evidence>
<dbReference type="InterPro" id="IPR043519">
    <property type="entry name" value="NT_sf"/>
</dbReference>
<dbReference type="GO" id="GO:0016740">
    <property type="term" value="F:transferase activity"/>
    <property type="evidence" value="ECO:0007669"/>
    <property type="project" value="UniProtKB-KW"/>
</dbReference>
<reference evidence="2" key="1">
    <citation type="journal article" date="2020" name="mSystems">
        <title>Genome- and Community-Level Interaction Insights into Carbon Utilization and Element Cycling Functions of Hydrothermarchaeota in Hydrothermal Sediment.</title>
        <authorList>
            <person name="Zhou Z."/>
            <person name="Liu Y."/>
            <person name="Xu W."/>
            <person name="Pan J."/>
            <person name="Luo Z.H."/>
            <person name="Li M."/>
        </authorList>
    </citation>
    <scope>NUCLEOTIDE SEQUENCE [LARGE SCALE GENOMIC DNA]</scope>
    <source>
        <strain evidence="2">SpSt-477</strain>
    </source>
</reference>
<feature type="domain" description="Polymerase beta nucleotidyltransferase" evidence="1">
    <location>
        <begin position="17"/>
        <end position="105"/>
    </location>
</feature>
<accession>A0A7C4RSG2</accession>
<dbReference type="CDD" id="cd05403">
    <property type="entry name" value="NT_KNTase_like"/>
    <property type="match status" value="1"/>
</dbReference>